<evidence type="ECO:0000259" key="2">
    <source>
        <dbReference type="Pfam" id="PF01734"/>
    </source>
</evidence>
<evidence type="ECO:0000313" key="3">
    <source>
        <dbReference type="EMBL" id="GCF09552.1"/>
    </source>
</evidence>
<dbReference type="InterPro" id="IPR002641">
    <property type="entry name" value="PNPLA_dom"/>
</dbReference>
<dbReference type="GO" id="GO:0006629">
    <property type="term" value="P:lipid metabolic process"/>
    <property type="evidence" value="ECO:0007669"/>
    <property type="project" value="UniProtKB-KW"/>
</dbReference>
<dbReference type="Proteomes" id="UP000322530">
    <property type="component" value="Unassembled WGS sequence"/>
</dbReference>
<protein>
    <recommendedName>
        <fullName evidence="2">PNPLA domain-containing protein</fullName>
    </recommendedName>
</protein>
<accession>A0A5A5TDR4</accession>
<sequence>MDVAALVAETNRQSELNIYSSAGPGLGNQLVEWINSAHAANPDEARAAIGRKALAAATIGEDAFVAMSGFSVLAGREWPPTFRATAVSTTTGQPVVWSKDSNVDLARALAASSSVPGVTPPVTLNGDRYMDGGVRSSLNADLAAGARSVLVVSCVSLTPPDGVNANLRQRYEDFSQELDTIRAAGGSLEIIEPGLEFLRLSGNSSRLMDINLMAEAVQIGRRQAMIESVRLGAWA</sequence>
<evidence type="ECO:0000313" key="4">
    <source>
        <dbReference type="Proteomes" id="UP000322530"/>
    </source>
</evidence>
<organism evidence="3 4">
    <name type="scientific">Dictyobacter arantiisoli</name>
    <dbReference type="NCBI Taxonomy" id="2014874"/>
    <lineage>
        <taxon>Bacteria</taxon>
        <taxon>Bacillati</taxon>
        <taxon>Chloroflexota</taxon>
        <taxon>Ktedonobacteria</taxon>
        <taxon>Ktedonobacterales</taxon>
        <taxon>Dictyobacteraceae</taxon>
        <taxon>Dictyobacter</taxon>
    </lineage>
</organism>
<dbReference type="AlphaFoldDB" id="A0A5A5TDR4"/>
<feature type="domain" description="PNPLA" evidence="2">
    <location>
        <begin position="64"/>
        <end position="143"/>
    </location>
</feature>
<dbReference type="InterPro" id="IPR016035">
    <property type="entry name" value="Acyl_Trfase/lysoPLipase"/>
</dbReference>
<dbReference type="SUPFAM" id="SSF52151">
    <property type="entry name" value="FabD/lysophospholipase-like"/>
    <property type="match status" value="1"/>
</dbReference>
<dbReference type="Pfam" id="PF01734">
    <property type="entry name" value="Patatin"/>
    <property type="match status" value="1"/>
</dbReference>
<reference evidence="3 4" key="1">
    <citation type="submission" date="2019-01" db="EMBL/GenBank/DDBJ databases">
        <title>Draft genome sequence of Dictyobacter sp. Uno17.</title>
        <authorList>
            <person name="Wang C.M."/>
            <person name="Zheng Y."/>
            <person name="Sakai Y."/>
            <person name="Abe K."/>
            <person name="Yokota A."/>
            <person name="Yabe S."/>
        </authorList>
    </citation>
    <scope>NUCLEOTIDE SEQUENCE [LARGE SCALE GENOMIC DNA]</scope>
    <source>
        <strain evidence="3 4">Uno17</strain>
    </source>
</reference>
<evidence type="ECO:0000256" key="1">
    <source>
        <dbReference type="ARBA" id="ARBA00023098"/>
    </source>
</evidence>
<dbReference type="EMBL" id="BIXY01000045">
    <property type="protein sequence ID" value="GCF09552.1"/>
    <property type="molecule type" value="Genomic_DNA"/>
</dbReference>
<proteinExistence type="predicted"/>
<name>A0A5A5TDR4_9CHLR</name>
<comment type="caution">
    <text evidence="3">The sequence shown here is derived from an EMBL/GenBank/DDBJ whole genome shotgun (WGS) entry which is preliminary data.</text>
</comment>
<dbReference type="Gene3D" id="3.40.1090.10">
    <property type="entry name" value="Cytosolic phospholipase A2 catalytic domain"/>
    <property type="match status" value="1"/>
</dbReference>
<keyword evidence="1" id="KW-0443">Lipid metabolism</keyword>
<gene>
    <name evidence="3" type="ORF">KDI_31160</name>
</gene>
<keyword evidence="4" id="KW-1185">Reference proteome</keyword>